<evidence type="ECO:0000313" key="2">
    <source>
        <dbReference type="EMBL" id="ACP23572.1"/>
    </source>
</evidence>
<dbReference type="KEGG" id="rhi:NGR_b21270"/>
<reference evidence="2 3" key="2">
    <citation type="journal article" date="2009" name="Appl. Environ. Microbiol.">
        <title>Rhizobium sp. strain NGR234 possesses a remarkable number of secretion systems.</title>
        <authorList>
            <person name="Schmeisser C."/>
            <person name="Liesegang H."/>
            <person name="Krysciak D."/>
            <person name="Bakkou N."/>
            <person name="Le Quere A."/>
            <person name="Wollherr A."/>
            <person name="Heinemeyer I."/>
            <person name="Morgenstern B."/>
            <person name="Pommerening-Roeser A."/>
            <person name="Flores M."/>
            <person name="Palacios R."/>
            <person name="Brenner S."/>
            <person name="Gottschalk G."/>
            <person name="Schmitz R.A."/>
            <person name="Broughton W.J."/>
            <person name="Perret X."/>
            <person name="Strittmatter A.W."/>
            <person name="Streit W.R."/>
        </authorList>
    </citation>
    <scope>NUCLEOTIDE SEQUENCE [LARGE SCALE GENOMIC DNA]</scope>
    <source>
        <strain evidence="3">NBRC 101917 / NGR234</strain>
    </source>
</reference>
<dbReference type="EMBL" id="CP000874">
    <property type="protein sequence ID" value="ACP23572.1"/>
    <property type="molecule type" value="Genomic_DNA"/>
</dbReference>
<organism evidence="2 3">
    <name type="scientific">Sinorhizobium fredii (strain NBRC 101917 / NGR234)</name>
    <dbReference type="NCBI Taxonomy" id="394"/>
    <lineage>
        <taxon>Bacteria</taxon>
        <taxon>Pseudomonadati</taxon>
        <taxon>Pseudomonadota</taxon>
        <taxon>Alphaproteobacteria</taxon>
        <taxon>Hyphomicrobiales</taxon>
        <taxon>Rhizobiaceae</taxon>
        <taxon>Sinorhizobium/Ensifer group</taxon>
        <taxon>Sinorhizobium</taxon>
    </lineage>
</organism>
<dbReference type="Proteomes" id="UP000001054">
    <property type="component" value="Plasmid pNGR234b"/>
</dbReference>
<keyword evidence="3" id="KW-1185">Reference proteome</keyword>
<dbReference type="PATRIC" id="fig|394.7.peg.2550"/>
<dbReference type="AlphaFoldDB" id="C3KMF7"/>
<evidence type="ECO:0008006" key="4">
    <source>
        <dbReference type="Google" id="ProtNLM"/>
    </source>
</evidence>
<geneLocation type="plasmid" evidence="3">
    <name>sym pNGR234b</name>
</geneLocation>
<accession>C3KMF7</accession>
<feature type="chain" id="PRO_5002928885" description="Lipoprotein" evidence="1">
    <location>
        <begin position="17"/>
        <end position="112"/>
    </location>
</feature>
<sequence>MLRVLFVCVLSIVVSACVPTEEEFHKRRQWAIEDADFRQGVLDKCMSRKNPEEDLRDLAHLTKVPLKDAKRVFCGRFMKAIVSGRLKYEDVVAWYRYQRATPTMLDIARGRK</sequence>
<dbReference type="OrthoDB" id="8453105at2"/>
<reference evidence="3" key="1">
    <citation type="journal article" date="2004" name="J. Bacteriol.">
        <title>An evolutionary hot spot: the pNGR234b replicon of Rhizobium sp. strain NGR234.</title>
        <authorList>
            <person name="Streit W.R."/>
            <person name="Schmitz R.A."/>
            <person name="Perret X."/>
            <person name="Staehelin C."/>
            <person name="Deakin W.J."/>
            <person name="Raasch C."/>
            <person name="Liesegang H."/>
            <person name="Broughton W.J."/>
        </authorList>
    </citation>
    <scope>NUCLEOTIDE SEQUENCE [LARGE SCALE GENOMIC DNA]</scope>
    <source>
        <strain evidence="3">NBRC 101917 / NGR234</strain>
    </source>
</reference>
<dbReference type="PROSITE" id="PS51257">
    <property type="entry name" value="PROKAR_LIPOPROTEIN"/>
    <property type="match status" value="1"/>
</dbReference>
<feature type="signal peptide" evidence="1">
    <location>
        <begin position="1"/>
        <end position="16"/>
    </location>
</feature>
<dbReference type="RefSeq" id="WP_015888192.1">
    <property type="nucleotide sequence ID" value="NC_012586.1"/>
</dbReference>
<dbReference type="HOGENOM" id="CLU_2131529_0_0_5"/>
<evidence type="ECO:0000313" key="3">
    <source>
        <dbReference type="Proteomes" id="UP000001054"/>
    </source>
</evidence>
<keyword evidence="1" id="KW-0732">Signal</keyword>
<keyword evidence="2" id="KW-0614">Plasmid</keyword>
<evidence type="ECO:0000256" key="1">
    <source>
        <dbReference type="SAM" id="SignalP"/>
    </source>
</evidence>
<proteinExistence type="predicted"/>
<protein>
    <recommendedName>
        <fullName evidence="4">Lipoprotein</fullName>
    </recommendedName>
</protein>
<name>C3KMF7_SINFN</name>
<gene>
    <name evidence="2" type="ordered locus">NGR_b21270</name>
</gene>